<sequence>MESTLPILVVSQDQNYLRVLAYNLGHAGFQVLTSGSVHDAVSIIDRQGSLSTVILDHYPGSQSVAFLDYLLARKDLASTAVMVLATSTPGPMDQISMFSRADEVLVKPVEMEIIIRKAFFYSGFHSALGILRPLLELEGAGRYRDFLVTAITRGETSSRIGAIARLRDLGDQRVIGDIAAILLDSSRECVLAAALAISQMDSTGSMVSRVLSALRNPRLTSGTYTALIDLLKTLLERMEDAATPDLRQCMLDIVTSDEFPPVLRVSALKNLIAGPDVESFDQLLLCFMDCDHAFVLPAISCLIENGSDEFLDGFLDHICRVFEFALPINPITGRLRYRNELEPFYEHLSNMSEEGRLTVTFSILKKYGARFFYLFTDALKESSPMCRASFINLIRRLGSKEALGWFLDLLSEERDRHVILACLDAIDHLGDARITTPVVEFLSREIQNPSNEIIIRCINCLRHSDERAVLPILGLMKWGVEEIWHAALSTLGEILHRYSVARGMIIAFVSDPFEFNTRIRETAFNPERSLSTDRDTLEAASALSLFKDPRIPVVMESALLSGNNILVKQLVNTLKNEARSGNFLKEVIPLVEVIESENEEKYRALIREAGQRRGEHDLLLRMRKEIFLLMARRGMREAFNVAVDAMVSSRGGFESESLMEIIGLSGEETGVNMLVPLLDHADQSLRLGAIRSLGRLGRTRGIDILASRLATSQDPEFSAILEVMSRNVSEAHGPLLASQLSRCVNETQLLLAIGGLARAKFISSAQAVLFYASRGSSESILRGCLDFMIACPHASFDSFLRGCLFHQNPEIRRAAIEGLAASGHNPWALAINMARSASPMTRRAALKAIVNGAEATGSLELLWRWIGFPDFFEKFTHSDASFFGERLYDLMTGDYERQIMKFLISGPEILRPYILSCLVKTRTERGFLMLAESFGKIPRHIASRVASELPVDNCQEIFEKMLSPQSTKDPRQLPRVIRMVELAGKSQQSGFLPMLLNLVKWGAPEIRPQVFSAIGRIPSAKSVNTMISSLSGMNRELFPVITEALINLGDENSISPLLHKVKGVNPDLKSCVIRVLKTFGEVNLKRASSMDELENRPSQNRIINQVVSTESDVIAEIRKSGVFDFRSSY</sequence>
<dbReference type="Gene3D" id="1.25.10.10">
    <property type="entry name" value="Leucine-rich Repeat Variant"/>
    <property type="match status" value="3"/>
</dbReference>
<name>A0A2N1PVB5_9BACT</name>
<gene>
    <name evidence="3" type="ORF">CVV64_02180</name>
</gene>
<dbReference type="InterPro" id="IPR011006">
    <property type="entry name" value="CheY-like_superfamily"/>
</dbReference>
<feature type="modified residue" description="4-aspartylphosphate" evidence="1">
    <location>
        <position position="56"/>
    </location>
</feature>
<dbReference type="InterPro" id="IPR011989">
    <property type="entry name" value="ARM-like"/>
</dbReference>
<dbReference type="InterPro" id="IPR016024">
    <property type="entry name" value="ARM-type_fold"/>
</dbReference>
<protein>
    <recommendedName>
        <fullName evidence="2">Response regulatory domain-containing protein</fullName>
    </recommendedName>
</protein>
<dbReference type="PROSITE" id="PS50110">
    <property type="entry name" value="RESPONSE_REGULATORY"/>
    <property type="match status" value="1"/>
</dbReference>
<evidence type="ECO:0000313" key="3">
    <source>
        <dbReference type="EMBL" id="PKK92242.1"/>
    </source>
</evidence>
<keyword evidence="1" id="KW-0597">Phosphoprotein</keyword>
<dbReference type="SUPFAM" id="SSF48371">
    <property type="entry name" value="ARM repeat"/>
    <property type="match status" value="1"/>
</dbReference>
<evidence type="ECO:0000259" key="2">
    <source>
        <dbReference type="PROSITE" id="PS50110"/>
    </source>
</evidence>
<reference evidence="3 4" key="1">
    <citation type="journal article" date="2017" name="ISME J.">
        <title>Potential for microbial H2 and metal transformations associated with novel bacteria and archaea in deep terrestrial subsurface sediments.</title>
        <authorList>
            <person name="Hernsdorf A.W."/>
            <person name="Amano Y."/>
            <person name="Miyakawa K."/>
            <person name="Ise K."/>
            <person name="Suzuki Y."/>
            <person name="Anantharaman K."/>
            <person name="Probst A."/>
            <person name="Burstein D."/>
            <person name="Thomas B.C."/>
            <person name="Banfield J.F."/>
        </authorList>
    </citation>
    <scope>NUCLEOTIDE SEQUENCE [LARGE SCALE GENOMIC DNA]</scope>
    <source>
        <strain evidence="3">HGW-Wallbacteria-1</strain>
    </source>
</reference>
<dbReference type="EMBL" id="PGXC01000001">
    <property type="protein sequence ID" value="PKK92242.1"/>
    <property type="molecule type" value="Genomic_DNA"/>
</dbReference>
<dbReference type="Proteomes" id="UP000233256">
    <property type="component" value="Unassembled WGS sequence"/>
</dbReference>
<dbReference type="GO" id="GO:0000160">
    <property type="term" value="P:phosphorelay signal transduction system"/>
    <property type="evidence" value="ECO:0007669"/>
    <property type="project" value="InterPro"/>
</dbReference>
<comment type="caution">
    <text evidence="3">The sequence shown here is derived from an EMBL/GenBank/DDBJ whole genome shotgun (WGS) entry which is preliminary data.</text>
</comment>
<dbReference type="AlphaFoldDB" id="A0A2N1PVB5"/>
<dbReference type="Gene3D" id="3.40.50.2300">
    <property type="match status" value="1"/>
</dbReference>
<accession>A0A2N1PVB5</accession>
<proteinExistence type="predicted"/>
<dbReference type="InterPro" id="IPR004155">
    <property type="entry name" value="PBS_lyase_HEAT"/>
</dbReference>
<dbReference type="SUPFAM" id="SSF52172">
    <property type="entry name" value="CheY-like"/>
    <property type="match status" value="1"/>
</dbReference>
<organism evidence="3 4">
    <name type="scientific">Candidatus Wallbacteria bacterium HGW-Wallbacteria-1</name>
    <dbReference type="NCBI Taxonomy" id="2013854"/>
    <lineage>
        <taxon>Bacteria</taxon>
        <taxon>Candidatus Walliibacteriota</taxon>
    </lineage>
</organism>
<dbReference type="SMART" id="SM00567">
    <property type="entry name" value="EZ_HEAT"/>
    <property type="match status" value="3"/>
</dbReference>
<dbReference type="InterPro" id="IPR001789">
    <property type="entry name" value="Sig_transdc_resp-reg_receiver"/>
</dbReference>
<evidence type="ECO:0000256" key="1">
    <source>
        <dbReference type="PROSITE-ProRule" id="PRU00169"/>
    </source>
</evidence>
<evidence type="ECO:0000313" key="4">
    <source>
        <dbReference type="Proteomes" id="UP000233256"/>
    </source>
</evidence>
<feature type="domain" description="Response regulatory" evidence="2">
    <location>
        <begin position="6"/>
        <end position="122"/>
    </location>
</feature>